<keyword evidence="2" id="KW-1185">Reference proteome</keyword>
<dbReference type="Proteomes" id="UP000030680">
    <property type="component" value="Unassembled WGS sequence"/>
</dbReference>
<dbReference type="RefSeq" id="XP_005703261.1">
    <property type="nucleotide sequence ID" value="XM_005703204.1"/>
</dbReference>
<gene>
    <name evidence="1" type="ORF">Gasu_56390</name>
</gene>
<protein>
    <submittedName>
        <fullName evidence="1">Uncharacterized protein</fullName>
    </submittedName>
</protein>
<dbReference type="Gramene" id="EME26741">
    <property type="protein sequence ID" value="EME26741"/>
    <property type="gene ID" value="Gasu_56390"/>
</dbReference>
<evidence type="ECO:0000313" key="2">
    <source>
        <dbReference type="Proteomes" id="UP000030680"/>
    </source>
</evidence>
<dbReference type="AlphaFoldDB" id="M2VU73"/>
<organism evidence="1 2">
    <name type="scientific">Galdieria sulphuraria</name>
    <name type="common">Red alga</name>
    <dbReference type="NCBI Taxonomy" id="130081"/>
    <lineage>
        <taxon>Eukaryota</taxon>
        <taxon>Rhodophyta</taxon>
        <taxon>Bangiophyceae</taxon>
        <taxon>Galdieriales</taxon>
        <taxon>Galdieriaceae</taxon>
        <taxon>Galdieria</taxon>
    </lineage>
</organism>
<name>M2VU73_GALSU</name>
<dbReference type="OrthoDB" id="10396491at2759"/>
<evidence type="ECO:0000313" key="1">
    <source>
        <dbReference type="EMBL" id="EME26741.1"/>
    </source>
</evidence>
<sequence length="256" mass="28929">MPTVVVFYLKFSVTGRQVSSQEFLYTSDAQAAVLNTSWESRRGSQSSSSSTFHEIRLQKYEDETWESGIQGLQYITPEDHDVGTYSPIVGFSWNMGLDSSFLLDSTSKRISFHSESEDKQEFKNTNVMQSKPSVGFSTTSMDETLSEDIYFHQEATRCKKKPLCTSSSMTRRPLKRNIPLGTKKCSQCQTHIPAAIATCTYCGYSFRIKKELKKSSSGERGKKLCPNCQDKLPAAKATCPTCNYIFRKKIIMKTNK</sequence>
<dbReference type="GeneID" id="17085696"/>
<accession>M2VU73</accession>
<reference evidence="2" key="1">
    <citation type="journal article" date="2013" name="Science">
        <title>Gene transfer from bacteria and archaea facilitated evolution of an extremophilic eukaryote.</title>
        <authorList>
            <person name="Schonknecht G."/>
            <person name="Chen W.H."/>
            <person name="Ternes C.M."/>
            <person name="Barbier G.G."/>
            <person name="Shrestha R.P."/>
            <person name="Stanke M."/>
            <person name="Brautigam A."/>
            <person name="Baker B.J."/>
            <person name="Banfield J.F."/>
            <person name="Garavito R.M."/>
            <person name="Carr K."/>
            <person name="Wilkerson C."/>
            <person name="Rensing S.A."/>
            <person name="Gagneul D."/>
            <person name="Dickenson N.E."/>
            <person name="Oesterhelt C."/>
            <person name="Lercher M.J."/>
            <person name="Weber A.P."/>
        </authorList>
    </citation>
    <scope>NUCLEOTIDE SEQUENCE [LARGE SCALE GENOMIC DNA]</scope>
    <source>
        <strain evidence="2">074W</strain>
    </source>
</reference>
<dbReference type="KEGG" id="gsl:Gasu_56390"/>
<proteinExistence type="predicted"/>
<dbReference type="EMBL" id="KB454543">
    <property type="protein sequence ID" value="EME26741.1"/>
    <property type="molecule type" value="Genomic_DNA"/>
</dbReference>